<dbReference type="AlphaFoldDB" id="A0A915I4U0"/>
<feature type="region of interest" description="Disordered" evidence="1">
    <location>
        <begin position="1"/>
        <end position="28"/>
    </location>
</feature>
<protein>
    <submittedName>
        <fullName evidence="3">Uncharacterized protein</fullName>
    </submittedName>
</protein>
<proteinExistence type="predicted"/>
<dbReference type="WBParaSite" id="nRc.2.0.1.t08860-RA">
    <property type="protein sequence ID" value="nRc.2.0.1.t08860-RA"/>
    <property type="gene ID" value="nRc.2.0.1.g08860"/>
</dbReference>
<reference evidence="3" key="1">
    <citation type="submission" date="2022-11" db="UniProtKB">
        <authorList>
            <consortium name="WormBaseParasite"/>
        </authorList>
    </citation>
    <scope>IDENTIFICATION</scope>
</reference>
<evidence type="ECO:0000313" key="2">
    <source>
        <dbReference type="Proteomes" id="UP000887565"/>
    </source>
</evidence>
<name>A0A915I4U0_ROMCU</name>
<dbReference type="Proteomes" id="UP000887565">
    <property type="component" value="Unplaced"/>
</dbReference>
<keyword evidence="2" id="KW-1185">Reference proteome</keyword>
<sequence>MQASIGAKNDAAAKTPAKPTGHYIDVKALPPPITSKIDKVAPNLNDTKAPAKEKFAKPGAYGTMMGI</sequence>
<organism evidence="2 3">
    <name type="scientific">Romanomermis culicivorax</name>
    <name type="common">Nematode worm</name>
    <dbReference type="NCBI Taxonomy" id="13658"/>
    <lineage>
        <taxon>Eukaryota</taxon>
        <taxon>Metazoa</taxon>
        <taxon>Ecdysozoa</taxon>
        <taxon>Nematoda</taxon>
        <taxon>Enoplea</taxon>
        <taxon>Dorylaimia</taxon>
        <taxon>Mermithida</taxon>
        <taxon>Mermithoidea</taxon>
        <taxon>Mermithidae</taxon>
        <taxon>Romanomermis</taxon>
    </lineage>
</organism>
<evidence type="ECO:0000256" key="1">
    <source>
        <dbReference type="SAM" id="MobiDB-lite"/>
    </source>
</evidence>
<accession>A0A915I4U0</accession>
<evidence type="ECO:0000313" key="3">
    <source>
        <dbReference type="WBParaSite" id="nRc.2.0.1.t08860-RA"/>
    </source>
</evidence>